<keyword evidence="2" id="KW-1185">Reference proteome</keyword>
<reference evidence="1" key="1">
    <citation type="journal article" date="2023" name="Genome Biol. Evol.">
        <title>Long-read-based Genome Assembly of Drosophila gunungcola Reveals Fewer Chemosensory Genes in Flower-breeding Species.</title>
        <authorList>
            <person name="Negi A."/>
            <person name="Liao B.Y."/>
            <person name="Yeh S.D."/>
        </authorList>
    </citation>
    <scope>NUCLEOTIDE SEQUENCE</scope>
    <source>
        <strain evidence="1">Sukarami</strain>
    </source>
</reference>
<comment type="caution">
    <text evidence="1">The sequence shown here is derived from an EMBL/GenBank/DDBJ whole genome shotgun (WGS) entry which is preliminary data.</text>
</comment>
<evidence type="ECO:0000313" key="1">
    <source>
        <dbReference type="EMBL" id="KAI8039432.1"/>
    </source>
</evidence>
<dbReference type="EMBL" id="JAMKOV010000006">
    <property type="protein sequence ID" value="KAI8039432.1"/>
    <property type="molecule type" value="Genomic_DNA"/>
</dbReference>
<gene>
    <name evidence="1" type="ORF">M5D96_008156</name>
</gene>
<sequence>MIVYLGLLKGCWPGSLAFIAPVSEQPPPRATKPSKEDEAEDEEWVQLPFRRILSRVGRLSSLN</sequence>
<organism evidence="1 2">
    <name type="scientific">Drosophila gunungcola</name>
    <name type="common">fruit fly</name>
    <dbReference type="NCBI Taxonomy" id="103775"/>
    <lineage>
        <taxon>Eukaryota</taxon>
        <taxon>Metazoa</taxon>
        <taxon>Ecdysozoa</taxon>
        <taxon>Arthropoda</taxon>
        <taxon>Hexapoda</taxon>
        <taxon>Insecta</taxon>
        <taxon>Pterygota</taxon>
        <taxon>Neoptera</taxon>
        <taxon>Endopterygota</taxon>
        <taxon>Diptera</taxon>
        <taxon>Brachycera</taxon>
        <taxon>Muscomorpha</taxon>
        <taxon>Ephydroidea</taxon>
        <taxon>Drosophilidae</taxon>
        <taxon>Drosophila</taxon>
        <taxon>Sophophora</taxon>
    </lineage>
</organism>
<dbReference type="AlphaFoldDB" id="A0A9P9YLX6"/>
<name>A0A9P9YLX6_9MUSC</name>
<dbReference type="Proteomes" id="UP001059596">
    <property type="component" value="Unassembled WGS sequence"/>
</dbReference>
<evidence type="ECO:0000313" key="2">
    <source>
        <dbReference type="Proteomes" id="UP001059596"/>
    </source>
</evidence>
<accession>A0A9P9YLX6</accession>
<proteinExistence type="predicted"/>
<protein>
    <submittedName>
        <fullName evidence="1">Uncharacterized protein</fullName>
    </submittedName>
</protein>